<evidence type="ECO:0000313" key="3">
    <source>
        <dbReference type="Proteomes" id="UP000245119"/>
    </source>
</evidence>
<proteinExistence type="predicted"/>
<protein>
    <submittedName>
        <fullName evidence="2">Uncharacterized protein</fullName>
    </submittedName>
</protein>
<sequence>MLHALFAGVSILSPPTPHTHTPPPIRIRLPSPLPLFLSHHPPSHPLPSRLVPGCGALSAAAPLGAHCTASKRRTHRSQTQAHPPSYPGAHRQLPPHSCHVLVRTGVDGGEEGRYKTDSSTYALSLSLGKRCWTLNCLSPSSISFHA</sequence>
<keyword evidence="3" id="KW-1185">Reference proteome</keyword>
<organism evidence="2 3">
    <name type="scientific">Pomacea canaliculata</name>
    <name type="common">Golden apple snail</name>
    <dbReference type="NCBI Taxonomy" id="400727"/>
    <lineage>
        <taxon>Eukaryota</taxon>
        <taxon>Metazoa</taxon>
        <taxon>Spiralia</taxon>
        <taxon>Lophotrochozoa</taxon>
        <taxon>Mollusca</taxon>
        <taxon>Gastropoda</taxon>
        <taxon>Caenogastropoda</taxon>
        <taxon>Architaenioglossa</taxon>
        <taxon>Ampullarioidea</taxon>
        <taxon>Ampullariidae</taxon>
        <taxon>Pomacea</taxon>
    </lineage>
</organism>
<evidence type="ECO:0000256" key="1">
    <source>
        <dbReference type="SAM" id="MobiDB-lite"/>
    </source>
</evidence>
<dbReference type="Proteomes" id="UP000245119">
    <property type="component" value="Linkage Group LG1"/>
</dbReference>
<comment type="caution">
    <text evidence="2">The sequence shown here is derived from an EMBL/GenBank/DDBJ whole genome shotgun (WGS) entry which is preliminary data.</text>
</comment>
<dbReference type="AlphaFoldDB" id="A0A2T7PVW3"/>
<name>A0A2T7PVW3_POMCA</name>
<evidence type="ECO:0000313" key="2">
    <source>
        <dbReference type="EMBL" id="PVD37553.1"/>
    </source>
</evidence>
<gene>
    <name evidence="2" type="ORF">C0Q70_00149</name>
</gene>
<feature type="region of interest" description="Disordered" evidence="1">
    <location>
        <begin position="72"/>
        <end position="94"/>
    </location>
</feature>
<dbReference type="EMBL" id="PZQS01000001">
    <property type="protein sequence ID" value="PVD37553.1"/>
    <property type="molecule type" value="Genomic_DNA"/>
</dbReference>
<reference evidence="2 3" key="1">
    <citation type="submission" date="2018-04" db="EMBL/GenBank/DDBJ databases">
        <title>The genome of golden apple snail Pomacea canaliculata provides insight into stress tolerance and invasive adaptation.</title>
        <authorList>
            <person name="Liu C."/>
            <person name="Liu B."/>
            <person name="Ren Y."/>
            <person name="Zhang Y."/>
            <person name="Wang H."/>
            <person name="Li S."/>
            <person name="Jiang F."/>
            <person name="Yin L."/>
            <person name="Zhang G."/>
            <person name="Qian W."/>
            <person name="Fan W."/>
        </authorList>
    </citation>
    <scope>NUCLEOTIDE SEQUENCE [LARGE SCALE GENOMIC DNA]</scope>
    <source>
        <strain evidence="2">SZHN2017</strain>
        <tissue evidence="2">Muscle</tissue>
    </source>
</reference>
<accession>A0A2T7PVW3</accession>